<name>A0A8S3AYT0_9BILA</name>
<protein>
    <recommendedName>
        <fullName evidence="1">C2H2-type domain-containing protein</fullName>
    </recommendedName>
</protein>
<dbReference type="InterPro" id="IPR013087">
    <property type="entry name" value="Znf_C2H2_type"/>
</dbReference>
<dbReference type="EMBL" id="CAJOBJ010133156">
    <property type="protein sequence ID" value="CAF4730816.1"/>
    <property type="molecule type" value="Genomic_DNA"/>
</dbReference>
<dbReference type="SMART" id="SM00355">
    <property type="entry name" value="ZnF_C2H2"/>
    <property type="match status" value="2"/>
</dbReference>
<evidence type="ECO:0000313" key="4">
    <source>
        <dbReference type="Proteomes" id="UP000681967"/>
    </source>
</evidence>
<comment type="caution">
    <text evidence="3">The sequence shown here is derived from an EMBL/GenBank/DDBJ whole genome shotgun (WGS) entry which is preliminary data.</text>
</comment>
<evidence type="ECO:0000313" key="2">
    <source>
        <dbReference type="EMBL" id="CAF4730816.1"/>
    </source>
</evidence>
<dbReference type="InterPro" id="IPR050561">
    <property type="entry name" value="PTP"/>
</dbReference>
<reference evidence="3" key="1">
    <citation type="submission" date="2021-02" db="EMBL/GenBank/DDBJ databases">
        <authorList>
            <person name="Nowell W R."/>
        </authorList>
    </citation>
    <scope>NUCLEOTIDE SEQUENCE</scope>
</reference>
<feature type="domain" description="C2H2-type" evidence="1">
    <location>
        <begin position="116"/>
        <end position="137"/>
    </location>
</feature>
<dbReference type="AlphaFoldDB" id="A0A8S3AYT0"/>
<dbReference type="Gene3D" id="3.30.160.60">
    <property type="entry name" value="Classic Zinc Finger"/>
    <property type="match status" value="1"/>
</dbReference>
<sequence length="392" mass="44477">VIAWLRICRPGSVIGPQQNYLEEKQAWIWSLGDAYRTKDRPRYTSTLGGNSTMDTSFQNPLRYSITNVIGDYNNIEEEKDDLITQGDRLNEIKARRIHHQYPTSSANMNVTSSLTCKHCMKLYKSLSILNKHIQSQHSRTTNQKNHNGHQSLMTCNKCINKNFSSKRSLQLHQSQTHSNNNSIVIDYKKDSLLEEEKTMKTIYAGLFIRPLSREYFSDDEQKPLLQMSNNQMNTNPINIYDVDESVAFTTVDLQRLVPSTSFTRAHTASTSAISTPMYSMPSTDISRSYAPMSTTSSNVLINTTTRKPRSYISSTSSMMKAPVYPPTGRYMHATTSNTNTTLTISDTDNRDPISSTIYKSTQRGKSPATTMSSTTLPTHTYYTRSKSSYSKY</sequence>
<dbReference type="PROSITE" id="PS00028">
    <property type="entry name" value="ZINC_FINGER_C2H2_1"/>
    <property type="match status" value="1"/>
</dbReference>
<feature type="non-terminal residue" evidence="3">
    <location>
        <position position="392"/>
    </location>
</feature>
<evidence type="ECO:0000313" key="3">
    <source>
        <dbReference type="EMBL" id="CAF4752751.1"/>
    </source>
</evidence>
<accession>A0A8S3AYT0</accession>
<dbReference type="PANTHER" id="PTHR23339">
    <property type="entry name" value="TYROSINE SPECIFIC PROTEIN PHOSPHATASE AND DUAL SPECIFICITY PROTEIN PHOSPHATASE"/>
    <property type="match status" value="1"/>
</dbReference>
<organism evidence="3 4">
    <name type="scientific">Rotaria magnacalcarata</name>
    <dbReference type="NCBI Taxonomy" id="392030"/>
    <lineage>
        <taxon>Eukaryota</taxon>
        <taxon>Metazoa</taxon>
        <taxon>Spiralia</taxon>
        <taxon>Gnathifera</taxon>
        <taxon>Rotifera</taxon>
        <taxon>Eurotatoria</taxon>
        <taxon>Bdelloidea</taxon>
        <taxon>Philodinida</taxon>
        <taxon>Philodinidae</taxon>
        <taxon>Rotaria</taxon>
    </lineage>
</organism>
<dbReference type="EMBL" id="CAJOBH010130054">
    <property type="protein sequence ID" value="CAF4752751.1"/>
    <property type="molecule type" value="Genomic_DNA"/>
</dbReference>
<dbReference type="Proteomes" id="UP000681967">
    <property type="component" value="Unassembled WGS sequence"/>
</dbReference>
<gene>
    <name evidence="3" type="ORF">BYL167_LOCUS46165</name>
    <name evidence="2" type="ORF">GIL414_LOCUS44268</name>
</gene>
<evidence type="ECO:0000259" key="1">
    <source>
        <dbReference type="PROSITE" id="PS00028"/>
    </source>
</evidence>
<proteinExistence type="predicted"/>
<dbReference type="Proteomes" id="UP000681720">
    <property type="component" value="Unassembled WGS sequence"/>
</dbReference>